<feature type="domain" description="ABC3 transporter permease C-terminal" evidence="8">
    <location>
        <begin position="478"/>
        <end position="586"/>
    </location>
</feature>
<keyword evidence="11" id="KW-1185">Reference proteome</keyword>
<accession>A0ABP8R7W8</accession>
<evidence type="ECO:0000256" key="7">
    <source>
        <dbReference type="SAM" id="Phobius"/>
    </source>
</evidence>
<feature type="transmembrane region" description="Helical" evidence="7">
    <location>
        <begin position="429"/>
        <end position="451"/>
    </location>
</feature>
<evidence type="ECO:0000259" key="9">
    <source>
        <dbReference type="Pfam" id="PF12704"/>
    </source>
</evidence>
<feature type="transmembrane region" description="Helical" evidence="7">
    <location>
        <begin position="558"/>
        <end position="580"/>
    </location>
</feature>
<feature type="domain" description="MacB-like periplasmic core" evidence="9">
    <location>
        <begin position="25"/>
        <end position="225"/>
    </location>
</feature>
<evidence type="ECO:0000313" key="10">
    <source>
        <dbReference type="EMBL" id="GAA4520460.1"/>
    </source>
</evidence>
<dbReference type="InterPro" id="IPR025857">
    <property type="entry name" value="MacB_PCD"/>
</dbReference>
<evidence type="ECO:0000256" key="3">
    <source>
        <dbReference type="ARBA" id="ARBA00022692"/>
    </source>
</evidence>
<evidence type="ECO:0000256" key="4">
    <source>
        <dbReference type="ARBA" id="ARBA00022989"/>
    </source>
</evidence>
<evidence type="ECO:0000259" key="8">
    <source>
        <dbReference type="Pfam" id="PF02687"/>
    </source>
</evidence>
<reference evidence="11" key="1">
    <citation type="journal article" date="2019" name="Int. J. Syst. Evol. Microbiol.">
        <title>The Global Catalogue of Microorganisms (GCM) 10K type strain sequencing project: providing services to taxonomists for standard genome sequencing and annotation.</title>
        <authorList>
            <consortium name="The Broad Institute Genomics Platform"/>
            <consortium name="The Broad Institute Genome Sequencing Center for Infectious Disease"/>
            <person name="Wu L."/>
            <person name="Ma J."/>
        </authorList>
    </citation>
    <scope>NUCLEOTIDE SEQUENCE [LARGE SCALE GENOMIC DNA]</scope>
    <source>
        <strain evidence="11">JCM 17933</strain>
    </source>
</reference>
<keyword evidence="3 7" id="KW-0812">Transmembrane</keyword>
<dbReference type="InterPro" id="IPR003838">
    <property type="entry name" value="ABC3_permease_C"/>
</dbReference>
<evidence type="ECO:0000256" key="5">
    <source>
        <dbReference type="ARBA" id="ARBA00023136"/>
    </source>
</evidence>
<feature type="domain" description="ABC3 transporter permease C-terminal" evidence="8">
    <location>
        <begin position="270"/>
        <end position="386"/>
    </location>
</feature>
<evidence type="ECO:0000256" key="2">
    <source>
        <dbReference type="ARBA" id="ARBA00022475"/>
    </source>
</evidence>
<comment type="similarity">
    <text evidence="6">Belongs to the ABC-4 integral membrane protein family.</text>
</comment>
<dbReference type="Pfam" id="PF02687">
    <property type="entry name" value="FtsX"/>
    <property type="match status" value="2"/>
</dbReference>
<keyword evidence="4 7" id="KW-1133">Transmembrane helix</keyword>
<dbReference type="PANTHER" id="PTHR30572">
    <property type="entry name" value="MEMBRANE COMPONENT OF TRANSPORTER-RELATED"/>
    <property type="match status" value="1"/>
</dbReference>
<comment type="caution">
    <text evidence="10">The sequence shown here is derived from an EMBL/GenBank/DDBJ whole genome shotgun (WGS) entry which is preliminary data.</text>
</comment>
<dbReference type="RefSeq" id="WP_345475465.1">
    <property type="nucleotide sequence ID" value="NZ_BAABHF010000066.1"/>
</dbReference>
<proteinExistence type="inferred from homology"/>
<comment type="subcellular location">
    <subcellularLocation>
        <location evidence="1">Cell membrane</location>
        <topology evidence="1">Multi-pass membrane protein</topology>
    </subcellularLocation>
</comment>
<feature type="transmembrane region" description="Helical" evidence="7">
    <location>
        <begin position="300"/>
        <end position="326"/>
    </location>
</feature>
<dbReference type="PANTHER" id="PTHR30572:SF4">
    <property type="entry name" value="ABC TRANSPORTER PERMEASE YTRF"/>
    <property type="match status" value="1"/>
</dbReference>
<sequence length="597" mass="60806">MGRVLLIVRLVLADVRRHPTQAVILLVSVAAATAMLGLGASLHGATEALYRKTRTATAGPDAVALSPGTDRATIRALTSLAHMPGVVAYSGPYREYYTTLTAHGSTGAAVVQAADATPGPIDRPLVTSGRWVRPGGVVVERGFATALGAGVGDRVTVAGRSLPIVGIAVTAAHNVYPWAPGIGPGGGPSDGGGLVWMAERDTRALKTSDLSVTSFVNLKLRDPDTALTLGHRDPAVASAVGDTWVNIRAWQDMAAQDSIMLKASQPILVIGSWLLAFLATAGVATLAAGRAAKQTRRVGLLKAVGATPGIVAAVLLAEYLTLALLADSLGLVAARLIQPVIINPSASLVTTATGPTGGTIVVTTLVAVAVAALTSLGPTVRALRTETVTALADSAHQPQHRAHLTRLSALLPTPLLLGLRLIARRPGRAVLHACNTAATLATVTGLLMIYAQPSKGYPGSAMANDLRNAQEHHVILAVTAALIALAAINTVTTTWTTAQEARPTMAIARTLGATPGQITAGLSVAQLLPTLPGALAGVPMGIILCLPFSAGNVTWPPAWSLLAAALAALPATAALTAVPARVAARRSVARTLSAEAA</sequence>
<feature type="transmembrane region" description="Helical" evidence="7">
    <location>
        <begin position="360"/>
        <end position="383"/>
    </location>
</feature>
<dbReference type="InterPro" id="IPR050250">
    <property type="entry name" value="Macrolide_Exporter_MacB"/>
</dbReference>
<name>A0ABP8R7W8_9ACTN</name>
<evidence type="ECO:0000313" key="11">
    <source>
        <dbReference type="Proteomes" id="UP001500503"/>
    </source>
</evidence>
<feature type="transmembrane region" description="Helical" evidence="7">
    <location>
        <begin position="472"/>
        <end position="495"/>
    </location>
</feature>
<dbReference type="EMBL" id="BAABHF010000066">
    <property type="protein sequence ID" value="GAA4520460.1"/>
    <property type="molecule type" value="Genomic_DNA"/>
</dbReference>
<gene>
    <name evidence="10" type="ORF">GCM10023191_097440</name>
</gene>
<keyword evidence="5 7" id="KW-0472">Membrane</keyword>
<evidence type="ECO:0008006" key="12">
    <source>
        <dbReference type="Google" id="ProtNLM"/>
    </source>
</evidence>
<dbReference type="Pfam" id="PF12704">
    <property type="entry name" value="MacB_PCD"/>
    <property type="match status" value="1"/>
</dbReference>
<evidence type="ECO:0000256" key="1">
    <source>
        <dbReference type="ARBA" id="ARBA00004651"/>
    </source>
</evidence>
<organism evidence="10 11">
    <name type="scientific">Actinoallomurus oryzae</name>
    <dbReference type="NCBI Taxonomy" id="502180"/>
    <lineage>
        <taxon>Bacteria</taxon>
        <taxon>Bacillati</taxon>
        <taxon>Actinomycetota</taxon>
        <taxon>Actinomycetes</taxon>
        <taxon>Streptosporangiales</taxon>
        <taxon>Thermomonosporaceae</taxon>
        <taxon>Actinoallomurus</taxon>
    </lineage>
</organism>
<dbReference type="Proteomes" id="UP001500503">
    <property type="component" value="Unassembled WGS sequence"/>
</dbReference>
<feature type="transmembrane region" description="Helical" evidence="7">
    <location>
        <begin position="267"/>
        <end position="288"/>
    </location>
</feature>
<protein>
    <recommendedName>
        <fullName evidence="12">ABC transport system permease protein</fullName>
    </recommendedName>
</protein>
<evidence type="ECO:0000256" key="6">
    <source>
        <dbReference type="ARBA" id="ARBA00038076"/>
    </source>
</evidence>
<keyword evidence="2" id="KW-1003">Cell membrane</keyword>